<evidence type="ECO:0000313" key="1">
    <source>
        <dbReference type="EMBL" id="KKW15058.1"/>
    </source>
</evidence>
<dbReference type="EMBL" id="LCQK01000002">
    <property type="protein sequence ID" value="KKW15058.1"/>
    <property type="molecule type" value="Genomic_DNA"/>
</dbReference>
<sequence>MGLLTKNRFDLDKKFKKVLKTPASYAFFIAIHDFVKYIELNPVLSDGLSQCIKTNQESNIATKYANLKQVYQGMEDVASSSRPGGDLGHQRYMAILDLNRIQNKEVSENNSFWKKRELFRKSIVEIQERLNLHFSRSKS</sequence>
<dbReference type="STRING" id="1618665.UY55_C0002G0116"/>
<reference evidence="1 2" key="1">
    <citation type="journal article" date="2015" name="Nature">
        <title>rRNA introns, odd ribosomes, and small enigmatic genomes across a large radiation of phyla.</title>
        <authorList>
            <person name="Brown C.T."/>
            <person name="Hug L.A."/>
            <person name="Thomas B.C."/>
            <person name="Sharon I."/>
            <person name="Castelle C.J."/>
            <person name="Singh A."/>
            <person name="Wilkins M.J."/>
            <person name="Williams K.H."/>
            <person name="Banfield J.F."/>
        </authorList>
    </citation>
    <scope>NUCLEOTIDE SEQUENCE [LARGE SCALE GENOMIC DNA]</scope>
</reference>
<protein>
    <submittedName>
        <fullName evidence="1">Uncharacterized protein</fullName>
    </submittedName>
</protein>
<gene>
    <name evidence="1" type="ORF">UY55_C0002G0116</name>
</gene>
<proteinExistence type="predicted"/>
<dbReference type="AlphaFoldDB" id="A0A0G1W8L4"/>
<dbReference type="Proteomes" id="UP000034224">
    <property type="component" value="Unassembled WGS sequence"/>
</dbReference>
<comment type="caution">
    <text evidence="1">The sequence shown here is derived from an EMBL/GenBank/DDBJ whole genome shotgun (WGS) entry which is preliminary data.</text>
</comment>
<organism evidence="1 2">
    <name type="scientific">Candidatus Jorgensenbacteria bacterium GW2011_GWB1_50_10</name>
    <dbReference type="NCBI Taxonomy" id="1618665"/>
    <lineage>
        <taxon>Bacteria</taxon>
        <taxon>Candidatus Joergenseniibacteriota</taxon>
    </lineage>
</organism>
<evidence type="ECO:0000313" key="2">
    <source>
        <dbReference type="Proteomes" id="UP000034224"/>
    </source>
</evidence>
<name>A0A0G1W8L4_9BACT</name>
<accession>A0A0G1W8L4</accession>